<evidence type="ECO:0008006" key="3">
    <source>
        <dbReference type="Google" id="ProtNLM"/>
    </source>
</evidence>
<accession>A0AAD5M212</accession>
<comment type="caution">
    <text evidence="1">The sequence shown here is derived from an EMBL/GenBank/DDBJ whole genome shotgun (WGS) entry which is preliminary data.</text>
</comment>
<organism evidence="1 2">
    <name type="scientific">Pythium insidiosum</name>
    <name type="common">Pythiosis disease agent</name>
    <dbReference type="NCBI Taxonomy" id="114742"/>
    <lineage>
        <taxon>Eukaryota</taxon>
        <taxon>Sar</taxon>
        <taxon>Stramenopiles</taxon>
        <taxon>Oomycota</taxon>
        <taxon>Peronosporomycetes</taxon>
        <taxon>Pythiales</taxon>
        <taxon>Pythiaceae</taxon>
        <taxon>Pythium</taxon>
    </lineage>
</organism>
<protein>
    <recommendedName>
        <fullName evidence="3">FCP1 homology domain-containing protein</fullName>
    </recommendedName>
</protein>
<keyword evidence="2" id="KW-1185">Reference proteome</keyword>
<dbReference type="Proteomes" id="UP001209570">
    <property type="component" value="Unassembled WGS sequence"/>
</dbReference>
<gene>
    <name evidence="1" type="ORF">P43SY_007259</name>
</gene>
<proteinExistence type="predicted"/>
<name>A0AAD5M212_PYTIN</name>
<dbReference type="EMBL" id="JAKCXM010000125">
    <property type="protein sequence ID" value="KAJ0401545.1"/>
    <property type="molecule type" value="Genomic_DNA"/>
</dbReference>
<evidence type="ECO:0000313" key="2">
    <source>
        <dbReference type="Proteomes" id="UP001209570"/>
    </source>
</evidence>
<reference evidence="1" key="1">
    <citation type="submission" date="2021-12" db="EMBL/GenBank/DDBJ databases">
        <title>Prjna785345.</title>
        <authorList>
            <person name="Rujirawat T."/>
            <person name="Krajaejun T."/>
        </authorList>
    </citation>
    <scope>NUCLEOTIDE SEQUENCE</scope>
    <source>
        <strain evidence="1">Pi057C3</strain>
    </source>
</reference>
<evidence type="ECO:0000313" key="1">
    <source>
        <dbReference type="EMBL" id="KAJ0401545.1"/>
    </source>
</evidence>
<dbReference type="Pfam" id="PF18143">
    <property type="entry name" value="HAD_SAK_2"/>
    <property type="match status" value="1"/>
</dbReference>
<dbReference type="AlphaFoldDB" id="A0AAD5M212"/>
<sequence>MASRSGRARVSGAAVARISPAAPVLFLDVDGVLNVQTTAAKQPQEPFSRLHESLVARLAAVIRRTQARVVLSSSWRYDPQRQARLRRLWRRERLPPIDAETPSLPIGPADSSGADVYAAQRVAEISAWLDAEQPARWAAVDDLDLAAAAHSDVAARFIRTHPRRGLQQDDCEALVALLGEAPQATEWRPWPCVVESIQDRADLLVVWAPEEDTMVVLDTSDFREETRFSGTDMSLRQWLMARADHVSAHRVAAVVLATSRASSLETAEPLSWLPPELIVSVAVESVIATFVAQLQTTASSEWTESDATSVAGNTLTMISGRLQAHATATFCASAATERLLLYGFATRHIELFLSNESFAIQLVETLSMLSTLTPVGVALAVEITRRFRGELYLRLRRCLAECVERREVTSADILTAVQSWASPAVASKGICFSSLEQTLMIFSGDVTIDE</sequence>